<evidence type="ECO:0000256" key="1">
    <source>
        <dbReference type="ARBA" id="ARBA00004196"/>
    </source>
</evidence>
<reference evidence="8 9" key="1">
    <citation type="journal article" date="2018" name="BMC Genomics">
        <title>The genome of Naegleria lovaniensis, the basis for a comparative approach to unravel pathogenicity factors of the human pathogenic amoeba N. fowleri.</title>
        <authorList>
            <person name="Liechti N."/>
            <person name="Schurch N."/>
            <person name="Bruggmann R."/>
            <person name="Wittwer M."/>
        </authorList>
    </citation>
    <scope>NUCLEOTIDE SEQUENCE [LARGE SCALE GENOMIC DNA]</scope>
    <source>
        <strain evidence="8 9">ATCC 30569</strain>
    </source>
</reference>
<keyword evidence="6" id="KW-0472">Membrane</keyword>
<dbReference type="Gene3D" id="2.160.20.10">
    <property type="entry name" value="Single-stranded right-handed beta-helix, Pectin lyase-like"/>
    <property type="match status" value="1"/>
</dbReference>
<evidence type="ECO:0000256" key="5">
    <source>
        <dbReference type="ARBA" id="ARBA00022729"/>
    </source>
</evidence>
<dbReference type="GO" id="GO:0005576">
    <property type="term" value="C:extracellular region"/>
    <property type="evidence" value="ECO:0007669"/>
    <property type="project" value="UniProtKB-SubCell"/>
</dbReference>
<comment type="subcellular location">
    <subcellularLocation>
        <location evidence="1">Cell envelope</location>
    </subcellularLocation>
    <subcellularLocation>
        <location evidence="2">Cell outer membrane</location>
    </subcellularLocation>
    <subcellularLocation>
        <location evidence="3">Secreted</location>
    </subcellularLocation>
</comment>
<comment type="caution">
    <text evidence="8">The sequence shown here is derived from an EMBL/GenBank/DDBJ whole genome shotgun (WGS) entry which is preliminary data.</text>
</comment>
<protein>
    <recommendedName>
        <fullName evidence="10">Right handed beta helix domain-containing protein</fullName>
    </recommendedName>
</protein>
<keyword evidence="5" id="KW-0732">Signal</keyword>
<name>A0AA88GPT4_NAELO</name>
<dbReference type="PANTHER" id="PTHR11319:SF35">
    <property type="entry name" value="OUTER MEMBRANE PROTEIN PMPC-RELATED"/>
    <property type="match status" value="1"/>
</dbReference>
<accession>A0AA88GPT4</accession>
<evidence type="ECO:0000256" key="6">
    <source>
        <dbReference type="ARBA" id="ARBA00023136"/>
    </source>
</evidence>
<dbReference type="GeneID" id="68094905"/>
<dbReference type="PANTHER" id="PTHR11319">
    <property type="entry name" value="G PROTEIN-COUPLED RECEPTOR-RELATED"/>
    <property type="match status" value="1"/>
</dbReference>
<dbReference type="RefSeq" id="XP_044550697.1">
    <property type="nucleotide sequence ID" value="XM_044691868.1"/>
</dbReference>
<evidence type="ECO:0000256" key="7">
    <source>
        <dbReference type="ARBA" id="ARBA00023237"/>
    </source>
</evidence>
<dbReference type="InterPro" id="IPR003368">
    <property type="entry name" value="POMP_repeat"/>
</dbReference>
<dbReference type="EMBL" id="PYSW02000015">
    <property type="protein sequence ID" value="KAG2386705.1"/>
    <property type="molecule type" value="Genomic_DNA"/>
</dbReference>
<evidence type="ECO:0000313" key="9">
    <source>
        <dbReference type="Proteomes" id="UP000816034"/>
    </source>
</evidence>
<proteinExistence type="predicted"/>
<keyword evidence="4" id="KW-0964">Secreted</keyword>
<gene>
    <name evidence="8" type="ORF">C9374_002449</name>
</gene>
<sequence>MAKGIYSTESDCETITLPDSLEIVVEGNSAILDCSNHVLASSLSSSKNSPKTIILRNIELKFVGFQLYGSHVICENCTFHASIEVIFSDFRLTMINSIVENVSWKSKMQKTVIGSKIVNSVFSSFSVQITSAENWLVRESILENVIFDSSFDYNPISQPNHALFSISNSTVIGSIFRVTQYSNTSSVLRVITGLLLKIEKTIFTELGETPVSVRGVSRVQVEQCSFSHNDGGGLQVDFQDVESNAEISISNSSFTSNKSPTNHGGAVHVKFADLVGILNVVFENNSALSNNGGALFLQTIAMNLYSLSFVNNSAMDGGALYLSRWSSNDKITTYWSNYYFERLTFQNNLAQSRGGAIFFDLPIHDHPLVRRSNL</sequence>
<evidence type="ECO:0000313" key="8">
    <source>
        <dbReference type="EMBL" id="KAG2386705.1"/>
    </source>
</evidence>
<organism evidence="8 9">
    <name type="scientific">Naegleria lovaniensis</name>
    <name type="common">Amoeba</name>
    <dbReference type="NCBI Taxonomy" id="51637"/>
    <lineage>
        <taxon>Eukaryota</taxon>
        <taxon>Discoba</taxon>
        <taxon>Heterolobosea</taxon>
        <taxon>Tetramitia</taxon>
        <taxon>Eutetramitia</taxon>
        <taxon>Vahlkampfiidae</taxon>
        <taxon>Naegleria</taxon>
    </lineage>
</organism>
<dbReference type="AlphaFoldDB" id="A0AA88GPT4"/>
<dbReference type="Pfam" id="PF02415">
    <property type="entry name" value="Chlam_PMP"/>
    <property type="match status" value="2"/>
</dbReference>
<evidence type="ECO:0000256" key="4">
    <source>
        <dbReference type="ARBA" id="ARBA00022525"/>
    </source>
</evidence>
<dbReference type="Proteomes" id="UP000816034">
    <property type="component" value="Unassembled WGS sequence"/>
</dbReference>
<keyword evidence="9" id="KW-1185">Reference proteome</keyword>
<dbReference type="InterPro" id="IPR011050">
    <property type="entry name" value="Pectin_lyase_fold/virulence"/>
</dbReference>
<dbReference type="SUPFAM" id="SSF51126">
    <property type="entry name" value="Pectin lyase-like"/>
    <property type="match status" value="1"/>
</dbReference>
<evidence type="ECO:0008006" key="10">
    <source>
        <dbReference type="Google" id="ProtNLM"/>
    </source>
</evidence>
<evidence type="ECO:0000256" key="2">
    <source>
        <dbReference type="ARBA" id="ARBA00004442"/>
    </source>
</evidence>
<keyword evidence="7" id="KW-0998">Cell outer membrane</keyword>
<evidence type="ECO:0000256" key="3">
    <source>
        <dbReference type="ARBA" id="ARBA00004613"/>
    </source>
</evidence>
<dbReference type="InterPro" id="IPR012334">
    <property type="entry name" value="Pectin_lyas_fold"/>
</dbReference>